<comment type="caution">
    <text evidence="1">The sequence shown here is derived from an EMBL/GenBank/DDBJ whole genome shotgun (WGS) entry which is preliminary data.</text>
</comment>
<evidence type="ECO:0000313" key="2">
    <source>
        <dbReference type="Proteomes" id="UP000572953"/>
    </source>
</evidence>
<feature type="non-terminal residue" evidence="1">
    <location>
        <position position="1"/>
    </location>
</feature>
<dbReference type="Gene3D" id="2.60.120.620">
    <property type="entry name" value="q2cbj1_9rhob like domain"/>
    <property type="match status" value="1"/>
</dbReference>
<name>A0A845S8L0_9PROT</name>
<reference evidence="1 2" key="1">
    <citation type="submission" date="2018-10" db="EMBL/GenBank/DDBJ databases">
        <title>Iterative Subtractive Binning of Freshwater Chronoseries Metagenomes Recovers Nearly Complete Genomes from over Four Hundred Novel Species.</title>
        <authorList>
            <person name="Rodriguez-R L.M."/>
            <person name="Tsementzi D."/>
            <person name="Luo C."/>
            <person name="Konstantinidis K.T."/>
        </authorList>
    </citation>
    <scope>NUCLEOTIDE SEQUENCE [LARGE SCALE GENOMIC DNA]</scope>
    <source>
        <strain evidence="1">WB7_2B_003</strain>
    </source>
</reference>
<evidence type="ECO:0000313" key="1">
    <source>
        <dbReference type="EMBL" id="NCU63259.1"/>
    </source>
</evidence>
<dbReference type="EMBL" id="RGGN01000188">
    <property type="protein sequence ID" value="NCU63259.1"/>
    <property type="molecule type" value="Genomic_DNA"/>
</dbReference>
<dbReference type="InterPro" id="IPR012668">
    <property type="entry name" value="CHP02466"/>
</dbReference>
<dbReference type="Proteomes" id="UP000572953">
    <property type="component" value="Unassembled WGS sequence"/>
</dbReference>
<dbReference type="AlphaFoldDB" id="A0A845S8L0"/>
<accession>A0A845S8L0</accession>
<organism evidence="1 2">
    <name type="scientific">Candidatus Fonsibacter lacus</name>
    <dbReference type="NCBI Taxonomy" id="2576439"/>
    <lineage>
        <taxon>Bacteria</taxon>
        <taxon>Pseudomonadati</taxon>
        <taxon>Pseudomonadota</taxon>
        <taxon>Alphaproteobacteria</taxon>
        <taxon>Candidatus Pelagibacterales</taxon>
        <taxon>Candidatus Pelagibacterales incertae sedis</taxon>
        <taxon>Candidatus Fonsibacter</taxon>
    </lineage>
</organism>
<gene>
    <name evidence="1" type="ORF">EBV78_04220</name>
</gene>
<sequence>DMILFPNYLMHTVYPFQSGEERRSFSFNAEIDQKIANVFKHE</sequence>
<dbReference type="Pfam" id="PF13759">
    <property type="entry name" value="2OG-FeII_Oxy_5"/>
    <property type="match status" value="1"/>
</dbReference>
<proteinExistence type="predicted"/>
<protein>
    <submittedName>
        <fullName evidence="1">Uncharacterized protein</fullName>
    </submittedName>
</protein>